<reference evidence="4" key="1">
    <citation type="submission" date="2013-07" db="EMBL/GenBank/DDBJ databases">
        <title>The genome of Eucalyptus grandis.</title>
        <authorList>
            <person name="Schmutz J."/>
            <person name="Hayes R."/>
            <person name="Myburg A."/>
            <person name="Tuskan G."/>
            <person name="Grattapaglia D."/>
            <person name="Rokhsar D.S."/>
        </authorList>
    </citation>
    <scope>NUCLEOTIDE SEQUENCE</scope>
    <source>
        <tissue evidence="4">Leaf extractions</tissue>
    </source>
</reference>
<dbReference type="InParanoid" id="A0A059AEF7"/>
<dbReference type="Gramene" id="KCW52016">
    <property type="protein sequence ID" value="KCW52016"/>
    <property type="gene ID" value="EUGRSUZ_J01456"/>
</dbReference>
<evidence type="ECO:0000256" key="3">
    <source>
        <dbReference type="SAM" id="Phobius"/>
    </source>
</evidence>
<dbReference type="OrthoDB" id="1934337at2759"/>
<dbReference type="FunCoup" id="A0A059AEF7">
    <property type="interactions" value="1760"/>
</dbReference>
<organism evidence="4">
    <name type="scientific">Eucalyptus grandis</name>
    <name type="common">Flooded gum</name>
    <dbReference type="NCBI Taxonomy" id="71139"/>
    <lineage>
        <taxon>Eukaryota</taxon>
        <taxon>Viridiplantae</taxon>
        <taxon>Streptophyta</taxon>
        <taxon>Embryophyta</taxon>
        <taxon>Tracheophyta</taxon>
        <taxon>Spermatophyta</taxon>
        <taxon>Magnoliopsida</taxon>
        <taxon>eudicotyledons</taxon>
        <taxon>Gunneridae</taxon>
        <taxon>Pentapetalae</taxon>
        <taxon>rosids</taxon>
        <taxon>malvids</taxon>
        <taxon>Myrtales</taxon>
        <taxon>Myrtaceae</taxon>
        <taxon>Myrtoideae</taxon>
        <taxon>Eucalypteae</taxon>
        <taxon>Eucalyptus</taxon>
    </lineage>
</organism>
<keyword evidence="3" id="KW-0472">Membrane</keyword>
<dbReference type="STRING" id="71139.A0A059AEF7"/>
<keyword evidence="1" id="KW-0175">Coiled coil</keyword>
<protein>
    <submittedName>
        <fullName evidence="4">Uncharacterized protein</fullName>
    </submittedName>
</protein>
<accession>A0A059AEF7</accession>
<feature type="transmembrane region" description="Helical" evidence="3">
    <location>
        <begin position="327"/>
        <end position="346"/>
    </location>
</feature>
<sequence length="350" mass="39522">MAGLLAWAADVVGGGSSDGEDERYSVPVLFTEEQRRYVRELDQKAAALGRAIQDLRGRIPPQDIAQRLPHLHAHSLASNAALALQLNSHSATREQTQMREVTLQEENAAYEKAISNCENKVKEKLQEADALQRKLVEMDENERNLKDELENAQTAIEVDESDHCSEIEVESKSQQDIQPGSDAETSKSTVLEKLENKKKELSAVEEKVKNVEKRWALIQENALKQPSPAQREKILDKQLHSLLEQLAAKQAQAEALVSEVHQKEKELERLNGLWKMLESNSSEVNATRNRFGRSMFDRGSASSDYMVDVQHKPLFTTGRWDSLQRPALLRSGFVLYILALQILVFLKISF</sequence>
<name>A0A059AEF7_EUCGR</name>
<dbReference type="PANTHER" id="PTHR37761">
    <property type="entry name" value="OS09G0108400 PROTEIN"/>
    <property type="match status" value="1"/>
</dbReference>
<keyword evidence="3" id="KW-0812">Transmembrane</keyword>
<feature type="region of interest" description="Disordered" evidence="2">
    <location>
        <begin position="155"/>
        <end position="191"/>
    </location>
</feature>
<dbReference type="PANTHER" id="PTHR37761:SF2">
    <property type="entry name" value="OS09G0108400 PROTEIN"/>
    <property type="match status" value="1"/>
</dbReference>
<evidence type="ECO:0000256" key="1">
    <source>
        <dbReference type="SAM" id="Coils"/>
    </source>
</evidence>
<dbReference type="KEGG" id="egr:104422075"/>
<dbReference type="OMA" id="NCENKIQ"/>
<evidence type="ECO:0000256" key="2">
    <source>
        <dbReference type="SAM" id="MobiDB-lite"/>
    </source>
</evidence>
<keyword evidence="3" id="KW-1133">Transmembrane helix</keyword>
<gene>
    <name evidence="4" type="ORF">EUGRSUZ_J01456</name>
</gene>
<dbReference type="eggNOG" id="ENOG502QUUI">
    <property type="taxonomic scope" value="Eukaryota"/>
</dbReference>
<dbReference type="AlphaFoldDB" id="A0A059AEF7"/>
<feature type="coiled-coil region" evidence="1">
    <location>
        <begin position="239"/>
        <end position="273"/>
    </location>
</feature>
<feature type="compositionally biased region" description="Basic and acidic residues" evidence="2">
    <location>
        <begin position="161"/>
        <end position="173"/>
    </location>
</feature>
<evidence type="ECO:0000313" key="4">
    <source>
        <dbReference type="EMBL" id="KCW52016.1"/>
    </source>
</evidence>
<dbReference type="EMBL" id="KK198762">
    <property type="protein sequence ID" value="KCW52016.1"/>
    <property type="molecule type" value="Genomic_DNA"/>
</dbReference>
<proteinExistence type="predicted"/>